<evidence type="ECO:0000256" key="6">
    <source>
        <dbReference type="ARBA" id="ARBA00022824"/>
    </source>
</evidence>
<evidence type="ECO:0000256" key="7">
    <source>
        <dbReference type="ARBA" id="ARBA00022989"/>
    </source>
</evidence>
<dbReference type="Proteomes" id="UP000292447">
    <property type="component" value="Chromosome II"/>
</dbReference>
<evidence type="ECO:0000256" key="9">
    <source>
        <dbReference type="ARBA" id="ARBA00023180"/>
    </source>
</evidence>
<keyword evidence="8 10" id="KW-0472">Membrane</keyword>
<feature type="signal peptide" evidence="11">
    <location>
        <begin position="1"/>
        <end position="20"/>
    </location>
</feature>
<accession>A0A4V1AE46</accession>
<evidence type="ECO:0000256" key="5">
    <source>
        <dbReference type="ARBA" id="ARBA00022729"/>
    </source>
</evidence>
<evidence type="ECO:0000256" key="4">
    <source>
        <dbReference type="ARBA" id="ARBA00022692"/>
    </source>
</evidence>
<evidence type="ECO:0000313" key="13">
    <source>
        <dbReference type="EMBL" id="QBM87943.1"/>
    </source>
</evidence>
<proteinExistence type="inferred from homology"/>
<keyword evidence="14" id="KW-1185">Reference proteome</keyword>
<feature type="domain" description="ER membrane protein complex subunit 1 C-terminal" evidence="12">
    <location>
        <begin position="650"/>
        <end position="862"/>
    </location>
</feature>
<comment type="similarity">
    <text evidence="2">Belongs to the EMC1 family.</text>
</comment>
<evidence type="ECO:0000256" key="11">
    <source>
        <dbReference type="SAM" id="SignalP"/>
    </source>
</evidence>
<organism evidence="13 14">
    <name type="scientific">Metschnikowia aff. pulcherrima</name>
    <dbReference type="NCBI Taxonomy" id="2163413"/>
    <lineage>
        <taxon>Eukaryota</taxon>
        <taxon>Fungi</taxon>
        <taxon>Dikarya</taxon>
        <taxon>Ascomycota</taxon>
        <taxon>Saccharomycotina</taxon>
        <taxon>Pichiomycetes</taxon>
        <taxon>Metschnikowiaceae</taxon>
        <taxon>Metschnikowia</taxon>
    </lineage>
</organism>
<reference evidence="14" key="1">
    <citation type="submission" date="2019-03" db="EMBL/GenBank/DDBJ databases">
        <title>Snf2 controls pulcherriminic acid biosynthesis and connects pigmentation and antifungal activity of the yeast Metschnikowia pulcherrima.</title>
        <authorList>
            <person name="Gore-Lloyd D."/>
            <person name="Sumann I."/>
            <person name="Brachmann A.O."/>
            <person name="Schneeberger K."/>
            <person name="Ortiz-Merino R.A."/>
            <person name="Moreno-Beltran M."/>
            <person name="Schlaefli M."/>
            <person name="Kirner P."/>
            <person name="Santos Kron A."/>
            <person name="Wolfe K.H."/>
            <person name="Piel J."/>
            <person name="Ahrens C.H."/>
            <person name="Henk D."/>
            <person name="Freimoser F.M."/>
        </authorList>
    </citation>
    <scope>NUCLEOTIDE SEQUENCE [LARGE SCALE GENOMIC DNA]</scope>
    <source>
        <strain evidence="14">APC 1.2</strain>
    </source>
</reference>
<evidence type="ECO:0000256" key="10">
    <source>
        <dbReference type="SAM" id="Phobius"/>
    </source>
</evidence>
<evidence type="ECO:0000256" key="3">
    <source>
        <dbReference type="ARBA" id="ARBA00020824"/>
    </source>
</evidence>
<dbReference type="Pfam" id="PF07774">
    <property type="entry name" value="EMC1_C"/>
    <property type="match status" value="1"/>
</dbReference>
<evidence type="ECO:0000313" key="14">
    <source>
        <dbReference type="Proteomes" id="UP000292447"/>
    </source>
</evidence>
<dbReference type="AlphaFoldDB" id="A0A4V1AE46"/>
<feature type="transmembrane region" description="Helical" evidence="10">
    <location>
        <begin position="834"/>
        <end position="853"/>
    </location>
</feature>
<keyword evidence="7 10" id="KW-1133">Transmembrane helix</keyword>
<protein>
    <recommendedName>
        <fullName evidence="3">ER membrane protein complex subunit 1</fullName>
    </recommendedName>
</protein>
<name>A0A4V1AE46_9ASCO</name>
<dbReference type="InterPro" id="IPR011678">
    <property type="entry name" value="EMC1_C"/>
</dbReference>
<dbReference type="PANTHER" id="PTHR21573">
    <property type="entry name" value="ER MEMBRANE PROTEIN COMPLEX SUBUNIT 1"/>
    <property type="match status" value="1"/>
</dbReference>
<feature type="chain" id="PRO_5020728128" description="ER membrane protein complex subunit 1" evidence="11">
    <location>
        <begin position="21"/>
        <end position="864"/>
    </location>
</feature>
<keyword evidence="6" id="KW-0256">Endoplasmic reticulum</keyword>
<keyword evidence="4 10" id="KW-0812">Transmembrane</keyword>
<dbReference type="GO" id="GO:0034975">
    <property type="term" value="P:protein folding in endoplasmic reticulum"/>
    <property type="evidence" value="ECO:0007669"/>
    <property type="project" value="TreeGrafter"/>
</dbReference>
<dbReference type="EMBL" id="CP034457">
    <property type="protein sequence ID" value="QBM87943.1"/>
    <property type="molecule type" value="Genomic_DNA"/>
</dbReference>
<evidence type="ECO:0000256" key="8">
    <source>
        <dbReference type="ARBA" id="ARBA00023136"/>
    </source>
</evidence>
<comment type="subcellular location">
    <subcellularLocation>
        <location evidence="1">Endoplasmic reticulum membrane</location>
        <topology evidence="1">Single-pass type I membrane protein</topology>
    </subcellularLocation>
</comment>
<dbReference type="PANTHER" id="PTHR21573:SF0">
    <property type="entry name" value="ER MEMBRANE PROTEIN COMPLEX SUBUNIT 1"/>
    <property type="match status" value="1"/>
</dbReference>
<evidence type="ECO:0000256" key="1">
    <source>
        <dbReference type="ARBA" id="ARBA00004115"/>
    </source>
</evidence>
<gene>
    <name evidence="13" type="primary">MPUL0B11570</name>
    <name evidence="13" type="ORF">METSCH_B11570</name>
</gene>
<keyword evidence="9" id="KW-0325">Glycoprotein</keyword>
<dbReference type="STRING" id="2163413.A0A4V1AE46"/>
<dbReference type="GO" id="GO:0072546">
    <property type="term" value="C:EMC complex"/>
    <property type="evidence" value="ECO:0007669"/>
    <property type="project" value="InterPro"/>
</dbReference>
<keyword evidence="5 11" id="KW-0732">Signal</keyword>
<dbReference type="InterPro" id="IPR026895">
    <property type="entry name" value="EMC1"/>
</dbReference>
<evidence type="ECO:0000259" key="12">
    <source>
        <dbReference type="Pfam" id="PF07774"/>
    </source>
</evidence>
<evidence type="ECO:0000256" key="2">
    <source>
        <dbReference type="ARBA" id="ARBA00007904"/>
    </source>
</evidence>
<sequence length="864" mass="96119">MRAWAMLLSLFLTVIFPVSAVSVMDAFKKDWVQYNPGPAVKHALLDHETVLELSQKSILYYKDTDSSKVTGYIDLSLHGSDDFAIGGATIVTYSKNSTLVSIFEKKSGVYISSIQLKASPVQLQPYADYGWTILQEGAEDGELVTWDGHELHVLGRFYARTFLQYLLPNATYVCADSSAFLLKSGNGSEKADKLTITNVDYGATFDLLFPPGVVDEIKLTSENRSPIYVTKDIAVSYHNTNLVMYNVSKNTPALIYRKSFDEILDVQAQGLVLAVITRNKAFILDLSEFVKTNKPSEMKILTVKINPQLKLAVLSPGHFTALTGAETLVVSDYNVQTGKTKTQNLTTMLFSATGGSIIVNVPPLLAQIEETHHLVEETRHLRVVSRWLLRVKNHMVQFGRFVTNTILRKKTEGLLTQEDVFGFTKILVQVDESRSLVAAKSSQNGNSLWVSEFPGKGRISEVRGLAADLYVIFESAVETLDLRTGELKAFRKFEANIEIVYSLVASVAEDDLDESIPAEAIAVKIGDKLTYLAGGQNVVASQFVLSQSNDLLQAYKVDGTDLRPTWQWSRPNAEILAVSKNNNVMSAGGIARADRSVLYKYLNPNLISIVSEQNNILTLTLLDGVSGTHIYTHEHKGDSADPSSVCITQSDNWIVYSYFETSRSEQRIVVIDLFQNAKDTSGAAKTSFSSANVTASTKMFIYPERIFGLESTTTKFGVTVKSVIALTETGSLVEIPKYLLNSRRIDDRKMTVEDQMDDFRMMPYEPVIQQNTFKVLNHKNKLLLSLNKQQILVLPTDLESTSVVCFVNEFNDFCTVVQPSSSYDLLKSDFDKKMLLVTIAVLLAAYIFTKPLVEAKKLNSKWID</sequence>